<dbReference type="PANTHER" id="PTHR43046:SF16">
    <property type="entry name" value="ADP-RIBOSE PYROPHOSPHATASE YJHB-RELATED"/>
    <property type="match status" value="1"/>
</dbReference>
<proteinExistence type="inferred from homology"/>
<organism evidence="6 7">
    <name type="scientific">Pseudonocardia alaniniphila</name>
    <dbReference type="NCBI Taxonomy" id="75291"/>
    <lineage>
        <taxon>Bacteria</taxon>
        <taxon>Bacillati</taxon>
        <taxon>Actinomycetota</taxon>
        <taxon>Actinomycetes</taxon>
        <taxon>Pseudonocardiales</taxon>
        <taxon>Pseudonocardiaceae</taxon>
        <taxon>Pseudonocardia</taxon>
    </lineage>
</organism>
<gene>
    <name evidence="6" type="ORF">MMF94_00750</name>
</gene>
<evidence type="ECO:0000256" key="3">
    <source>
        <dbReference type="ARBA" id="ARBA00022801"/>
    </source>
</evidence>
<dbReference type="PRINTS" id="PR00502">
    <property type="entry name" value="NUDIXFAMILY"/>
</dbReference>
<sequence length="158" mass="17341">MGTRLEYFHDPSAPRPTVLVPVAFAVVRDDRGRVLLCRRADTGNWEIPGGSVEAGESALDAVQREVEEETGVLIAVTGASGIYTDPEYVIAYPTGEVRQQFAVCFHARPTAGAIRPECQETAQVGWIRPDQLDRFPIHPGVRVRLDEAITDPDHVHVA</sequence>
<name>A0ABS9T6M9_9PSEU</name>
<dbReference type="Pfam" id="PF00293">
    <property type="entry name" value="NUDIX"/>
    <property type="match status" value="1"/>
</dbReference>
<comment type="caution">
    <text evidence="6">The sequence shown here is derived from an EMBL/GenBank/DDBJ whole genome shotgun (WGS) entry which is preliminary data.</text>
</comment>
<dbReference type="InterPro" id="IPR000086">
    <property type="entry name" value="NUDIX_hydrolase_dom"/>
</dbReference>
<protein>
    <submittedName>
        <fullName evidence="6">NUDIX domain-containing protein</fullName>
    </submittedName>
</protein>
<dbReference type="InterPro" id="IPR020476">
    <property type="entry name" value="Nudix_hydrolase"/>
</dbReference>
<dbReference type="InterPro" id="IPR015797">
    <property type="entry name" value="NUDIX_hydrolase-like_dom_sf"/>
</dbReference>
<feature type="domain" description="Nudix hydrolase" evidence="5">
    <location>
        <begin position="13"/>
        <end position="150"/>
    </location>
</feature>
<comment type="cofactor">
    <cofactor evidence="1">
        <name>Mg(2+)</name>
        <dbReference type="ChEBI" id="CHEBI:18420"/>
    </cofactor>
</comment>
<evidence type="ECO:0000256" key="2">
    <source>
        <dbReference type="ARBA" id="ARBA00005582"/>
    </source>
</evidence>
<dbReference type="RefSeq" id="WP_241034224.1">
    <property type="nucleotide sequence ID" value="NZ_BAAAJF010000034.1"/>
</dbReference>
<dbReference type="EMBL" id="JAKXMK010000001">
    <property type="protein sequence ID" value="MCH6164193.1"/>
    <property type="molecule type" value="Genomic_DNA"/>
</dbReference>
<dbReference type="InterPro" id="IPR020084">
    <property type="entry name" value="NUDIX_hydrolase_CS"/>
</dbReference>
<keyword evidence="3 4" id="KW-0378">Hydrolase</keyword>
<evidence type="ECO:0000256" key="4">
    <source>
        <dbReference type="RuleBase" id="RU003476"/>
    </source>
</evidence>
<dbReference type="Gene3D" id="3.90.79.10">
    <property type="entry name" value="Nucleoside Triphosphate Pyrophosphohydrolase"/>
    <property type="match status" value="1"/>
</dbReference>
<reference evidence="6 7" key="1">
    <citation type="submission" date="2022-03" db="EMBL/GenBank/DDBJ databases">
        <title>Pseudonocardia alaer sp. nov., a novel actinomycete isolated from reed forest soil.</title>
        <authorList>
            <person name="Wang L."/>
        </authorList>
    </citation>
    <scope>NUCLEOTIDE SEQUENCE [LARGE SCALE GENOMIC DNA]</scope>
    <source>
        <strain evidence="6 7">Y-16303</strain>
    </source>
</reference>
<evidence type="ECO:0000259" key="5">
    <source>
        <dbReference type="PROSITE" id="PS51462"/>
    </source>
</evidence>
<dbReference type="Proteomes" id="UP001299970">
    <property type="component" value="Unassembled WGS sequence"/>
</dbReference>
<evidence type="ECO:0000313" key="7">
    <source>
        <dbReference type="Proteomes" id="UP001299970"/>
    </source>
</evidence>
<dbReference type="PROSITE" id="PS00893">
    <property type="entry name" value="NUDIX_BOX"/>
    <property type="match status" value="1"/>
</dbReference>
<keyword evidence="7" id="KW-1185">Reference proteome</keyword>
<evidence type="ECO:0000256" key="1">
    <source>
        <dbReference type="ARBA" id="ARBA00001946"/>
    </source>
</evidence>
<comment type="similarity">
    <text evidence="2 4">Belongs to the Nudix hydrolase family.</text>
</comment>
<dbReference type="PROSITE" id="PS51462">
    <property type="entry name" value="NUDIX"/>
    <property type="match status" value="1"/>
</dbReference>
<dbReference type="SUPFAM" id="SSF55811">
    <property type="entry name" value="Nudix"/>
    <property type="match status" value="1"/>
</dbReference>
<dbReference type="PANTHER" id="PTHR43046">
    <property type="entry name" value="GDP-MANNOSE MANNOSYL HYDROLASE"/>
    <property type="match status" value="1"/>
</dbReference>
<accession>A0ABS9T6M9</accession>
<evidence type="ECO:0000313" key="6">
    <source>
        <dbReference type="EMBL" id="MCH6164193.1"/>
    </source>
</evidence>